<dbReference type="GO" id="GO:0042254">
    <property type="term" value="P:ribosome biogenesis"/>
    <property type="evidence" value="ECO:0007669"/>
    <property type="project" value="UniProtKB-UniRule"/>
</dbReference>
<dbReference type="InterPro" id="IPR006073">
    <property type="entry name" value="GTP-bd"/>
</dbReference>
<feature type="domain" description="OBG-type G" evidence="8">
    <location>
        <begin position="150"/>
        <end position="317"/>
    </location>
</feature>
<keyword evidence="7" id="KW-0342">GTP-binding</keyword>
<dbReference type="Gene3D" id="2.70.210.12">
    <property type="entry name" value="GTP1/OBG domain"/>
    <property type="match status" value="1"/>
</dbReference>
<keyword evidence="3" id="KW-0479">Metal-binding</keyword>
<dbReference type="PROSITE" id="PS51883">
    <property type="entry name" value="OBG"/>
    <property type="match status" value="1"/>
</dbReference>
<dbReference type="InterPro" id="IPR027417">
    <property type="entry name" value="P-loop_NTPase"/>
</dbReference>
<dbReference type="AlphaFoldDB" id="A0A1G1KRS7"/>
<evidence type="ECO:0000256" key="3">
    <source>
        <dbReference type="ARBA" id="ARBA00022723"/>
    </source>
</evidence>
<comment type="similarity">
    <text evidence="1">Belongs to the TRAFAC class OBG-HflX-like GTPase superfamily. OBG GTPase family.</text>
</comment>
<dbReference type="SUPFAM" id="SSF52540">
    <property type="entry name" value="P-loop containing nucleoside triphosphate hydrolases"/>
    <property type="match status" value="1"/>
</dbReference>
<dbReference type="FunFam" id="2.70.210.12:FF:000001">
    <property type="entry name" value="GTPase Obg"/>
    <property type="match status" value="1"/>
</dbReference>
<dbReference type="InterPro" id="IPR014100">
    <property type="entry name" value="GTP-bd_Obg/CgtA"/>
</dbReference>
<evidence type="ECO:0000256" key="2">
    <source>
        <dbReference type="ARBA" id="ARBA00022490"/>
    </source>
</evidence>
<reference evidence="10 11" key="1">
    <citation type="journal article" date="2016" name="Nat. Commun.">
        <title>Thousands of microbial genomes shed light on interconnected biogeochemical processes in an aquifer system.</title>
        <authorList>
            <person name="Anantharaman K."/>
            <person name="Brown C.T."/>
            <person name="Hug L.A."/>
            <person name="Sharon I."/>
            <person name="Castelle C.J."/>
            <person name="Probst A.J."/>
            <person name="Thomas B.C."/>
            <person name="Singh A."/>
            <person name="Wilkins M.J."/>
            <person name="Karaoz U."/>
            <person name="Brodie E.L."/>
            <person name="Williams K.H."/>
            <person name="Hubbard S.S."/>
            <person name="Banfield J.F."/>
        </authorList>
    </citation>
    <scope>NUCLEOTIDE SEQUENCE [LARGE SCALE GENOMIC DNA]</scope>
</reference>
<keyword evidence="6" id="KW-0460">Magnesium</keyword>
<dbReference type="Proteomes" id="UP000178187">
    <property type="component" value="Unassembled WGS sequence"/>
</dbReference>
<dbReference type="InterPro" id="IPR045086">
    <property type="entry name" value="OBG_GTPase"/>
</dbReference>
<dbReference type="PRINTS" id="PR00326">
    <property type="entry name" value="GTP1OBG"/>
</dbReference>
<keyword evidence="5" id="KW-0378">Hydrolase</keyword>
<dbReference type="GO" id="GO:0043022">
    <property type="term" value="F:ribosome binding"/>
    <property type="evidence" value="ECO:0007669"/>
    <property type="project" value="UniProtKB-ARBA"/>
</dbReference>
<sequence length="320" mass="35336">MFIDELTITIRSGNGGKGCESLFRRPDRKVIPNGGDGGDGGDVIIRADSNVGSLLSLKSKRVFEAEHGGAGLSNNKYGRKGNDCIISVPCGTTVFNKDDQLLIRDMIESGDQVLVLKGGHRGYGNHQDRDATLGEAGKEIDVFLSYKIITDIVLIGLPNSGKTAFLKTLTGAGVHETDYPFSTKAPQLGTYRTDTSQLRICDLPSIYHGSEEEHGLGTHFLKHLERARLFFFVVDVGSKFSADLSDGFQMLLNIVQRYNLDFLKKQRVVIVNKADLLEKEEMVRHKLFPGSEKIFFISVKDKTGLDELMNEAAKHLEETL</sequence>
<protein>
    <recommendedName>
        <fullName evidence="12">Obg family GTPase CgtA</fullName>
    </recommendedName>
</protein>
<dbReference type="Gene3D" id="3.40.50.300">
    <property type="entry name" value="P-loop containing nucleotide triphosphate hydrolases"/>
    <property type="match status" value="1"/>
</dbReference>
<name>A0A1G1KRS7_9BACT</name>
<dbReference type="PIRSF" id="PIRSF002401">
    <property type="entry name" value="GTP_bd_Obg/CgtA"/>
    <property type="match status" value="1"/>
</dbReference>
<dbReference type="GO" id="GO:0005525">
    <property type="term" value="F:GTP binding"/>
    <property type="evidence" value="ECO:0007669"/>
    <property type="project" value="UniProtKB-KW"/>
</dbReference>
<dbReference type="InterPro" id="IPR031167">
    <property type="entry name" value="G_OBG"/>
</dbReference>
<evidence type="ECO:0000313" key="10">
    <source>
        <dbReference type="EMBL" id="OGW95623.1"/>
    </source>
</evidence>
<evidence type="ECO:0000256" key="5">
    <source>
        <dbReference type="ARBA" id="ARBA00022801"/>
    </source>
</evidence>
<evidence type="ECO:0000313" key="11">
    <source>
        <dbReference type="Proteomes" id="UP000178187"/>
    </source>
</evidence>
<dbReference type="EMBL" id="MHFR01000060">
    <property type="protein sequence ID" value="OGW95623.1"/>
    <property type="molecule type" value="Genomic_DNA"/>
</dbReference>
<proteinExistence type="inferred from homology"/>
<evidence type="ECO:0000256" key="4">
    <source>
        <dbReference type="ARBA" id="ARBA00022741"/>
    </source>
</evidence>
<dbReference type="PANTHER" id="PTHR11702">
    <property type="entry name" value="DEVELOPMENTALLY REGULATED GTP-BINDING PROTEIN-RELATED"/>
    <property type="match status" value="1"/>
</dbReference>
<keyword evidence="2" id="KW-0963">Cytoplasm</keyword>
<evidence type="ECO:0000259" key="9">
    <source>
        <dbReference type="PROSITE" id="PS51883"/>
    </source>
</evidence>
<dbReference type="SUPFAM" id="SSF82051">
    <property type="entry name" value="Obg GTP-binding protein N-terminal domain"/>
    <property type="match status" value="1"/>
</dbReference>
<evidence type="ECO:0000256" key="7">
    <source>
        <dbReference type="ARBA" id="ARBA00023134"/>
    </source>
</evidence>
<keyword evidence="4" id="KW-0547">Nucleotide-binding</keyword>
<feature type="domain" description="Obg" evidence="9">
    <location>
        <begin position="1"/>
        <end position="149"/>
    </location>
</feature>
<dbReference type="InterPro" id="IPR036726">
    <property type="entry name" value="GTP1_OBG_dom_sf"/>
</dbReference>
<dbReference type="GO" id="GO:0003924">
    <property type="term" value="F:GTPase activity"/>
    <property type="evidence" value="ECO:0007669"/>
    <property type="project" value="InterPro"/>
</dbReference>
<dbReference type="InterPro" id="IPR006169">
    <property type="entry name" value="GTP1_OBG_dom"/>
</dbReference>
<evidence type="ECO:0008006" key="12">
    <source>
        <dbReference type="Google" id="ProtNLM"/>
    </source>
</evidence>
<gene>
    <name evidence="10" type="ORF">A3G33_11545</name>
</gene>
<accession>A0A1G1KRS7</accession>
<evidence type="ECO:0000256" key="6">
    <source>
        <dbReference type="ARBA" id="ARBA00022842"/>
    </source>
</evidence>
<evidence type="ECO:0000259" key="8">
    <source>
        <dbReference type="PROSITE" id="PS51710"/>
    </source>
</evidence>
<dbReference type="Pfam" id="PF01926">
    <property type="entry name" value="MMR_HSR1"/>
    <property type="match status" value="1"/>
</dbReference>
<dbReference type="Pfam" id="PF01018">
    <property type="entry name" value="GTP1_OBG"/>
    <property type="match status" value="1"/>
</dbReference>
<comment type="caution">
    <text evidence="10">The sequence shown here is derived from an EMBL/GenBank/DDBJ whole genome shotgun (WGS) entry which is preliminary data.</text>
</comment>
<dbReference type="GO" id="GO:0000287">
    <property type="term" value="F:magnesium ion binding"/>
    <property type="evidence" value="ECO:0007669"/>
    <property type="project" value="InterPro"/>
</dbReference>
<dbReference type="PROSITE" id="PS51710">
    <property type="entry name" value="G_OBG"/>
    <property type="match status" value="1"/>
</dbReference>
<evidence type="ECO:0000256" key="1">
    <source>
        <dbReference type="ARBA" id="ARBA00007699"/>
    </source>
</evidence>
<dbReference type="PANTHER" id="PTHR11702:SF31">
    <property type="entry name" value="MITOCHONDRIAL RIBOSOME-ASSOCIATED GTPASE 2"/>
    <property type="match status" value="1"/>
</dbReference>
<organism evidence="10 11">
    <name type="scientific">Candidatus Danuiimicrobium aquiferis</name>
    <dbReference type="NCBI Taxonomy" id="1801832"/>
    <lineage>
        <taxon>Bacteria</taxon>
        <taxon>Pseudomonadati</taxon>
        <taxon>Candidatus Omnitrophota</taxon>
        <taxon>Candidatus Danuiimicrobium</taxon>
    </lineage>
</organism>